<dbReference type="PANTHER" id="PTHR23095">
    <property type="entry name" value="PARANEOPLASTIC ANTIGEN"/>
    <property type="match status" value="1"/>
</dbReference>
<keyword evidence="1" id="KW-0862">Zinc</keyword>
<evidence type="ECO:0000313" key="4">
    <source>
        <dbReference type="EMBL" id="KAL1273006.1"/>
    </source>
</evidence>
<proteinExistence type="predicted"/>
<reference evidence="4 5" key="1">
    <citation type="submission" date="2023-09" db="EMBL/GenBank/DDBJ databases">
        <authorList>
            <person name="Wang M."/>
        </authorList>
    </citation>
    <scope>NUCLEOTIDE SEQUENCE [LARGE SCALE GENOMIC DNA]</scope>
    <source>
        <strain evidence="4">GT-2023</strain>
        <tissue evidence="4">Liver</tissue>
    </source>
</reference>
<keyword evidence="1" id="KW-0863">Zinc-finger</keyword>
<feature type="region of interest" description="Disordered" evidence="2">
    <location>
        <begin position="124"/>
        <end position="149"/>
    </location>
</feature>
<comment type="caution">
    <text evidence="4">The sequence shown here is derived from an EMBL/GenBank/DDBJ whole genome shotgun (WGS) entry which is preliminary data.</text>
</comment>
<protein>
    <recommendedName>
        <fullName evidence="3">CCHC-type domain-containing protein</fullName>
    </recommendedName>
</protein>
<keyword evidence="1" id="KW-0479">Metal-binding</keyword>
<organism evidence="4 5">
    <name type="scientific">Cirrhinus molitorella</name>
    <name type="common">mud carp</name>
    <dbReference type="NCBI Taxonomy" id="172907"/>
    <lineage>
        <taxon>Eukaryota</taxon>
        <taxon>Metazoa</taxon>
        <taxon>Chordata</taxon>
        <taxon>Craniata</taxon>
        <taxon>Vertebrata</taxon>
        <taxon>Euteleostomi</taxon>
        <taxon>Actinopterygii</taxon>
        <taxon>Neopterygii</taxon>
        <taxon>Teleostei</taxon>
        <taxon>Ostariophysi</taxon>
        <taxon>Cypriniformes</taxon>
        <taxon>Cyprinidae</taxon>
        <taxon>Labeoninae</taxon>
        <taxon>Labeonini</taxon>
        <taxon>Cirrhinus</taxon>
    </lineage>
</organism>
<gene>
    <name evidence="4" type="ORF">QQF64_028868</name>
</gene>
<dbReference type="InterPro" id="IPR036875">
    <property type="entry name" value="Znf_CCHC_sf"/>
</dbReference>
<feature type="compositionally biased region" description="Pro residues" evidence="2">
    <location>
        <begin position="130"/>
        <end position="140"/>
    </location>
</feature>
<evidence type="ECO:0000259" key="3">
    <source>
        <dbReference type="PROSITE" id="PS50158"/>
    </source>
</evidence>
<evidence type="ECO:0000313" key="5">
    <source>
        <dbReference type="Proteomes" id="UP001558613"/>
    </source>
</evidence>
<keyword evidence="5" id="KW-1185">Reference proteome</keyword>
<accession>A0ABR3N8B7</accession>
<evidence type="ECO:0000256" key="1">
    <source>
        <dbReference type="PROSITE-ProRule" id="PRU00047"/>
    </source>
</evidence>
<dbReference type="SUPFAM" id="SSF57756">
    <property type="entry name" value="Retrovirus zinc finger-like domains"/>
    <property type="match status" value="1"/>
</dbReference>
<dbReference type="InterPro" id="IPR001878">
    <property type="entry name" value="Znf_CCHC"/>
</dbReference>
<dbReference type="PROSITE" id="PS50158">
    <property type="entry name" value="ZF_CCHC"/>
    <property type="match status" value="1"/>
</dbReference>
<evidence type="ECO:0000256" key="2">
    <source>
        <dbReference type="SAM" id="MobiDB-lite"/>
    </source>
</evidence>
<feature type="domain" description="CCHC-type" evidence="3">
    <location>
        <begin position="159"/>
        <end position="172"/>
    </location>
</feature>
<dbReference type="Proteomes" id="UP001558613">
    <property type="component" value="Unassembled WGS sequence"/>
</dbReference>
<dbReference type="EMBL" id="JAYMGO010000006">
    <property type="protein sequence ID" value="KAL1273006.1"/>
    <property type="molecule type" value="Genomic_DNA"/>
</dbReference>
<dbReference type="InterPro" id="IPR026523">
    <property type="entry name" value="PNMA"/>
</dbReference>
<dbReference type="SMART" id="SM00343">
    <property type="entry name" value="ZnF_C2HC"/>
    <property type="match status" value="1"/>
</dbReference>
<dbReference type="PANTHER" id="PTHR23095:SF51">
    <property type="entry name" value="PARANEOPLASTIC ANTIGEN MA1 HOMOLOG-RELATED"/>
    <property type="match status" value="1"/>
</dbReference>
<name>A0ABR3N8B7_9TELE</name>
<sequence>MLLQLRLRERKSHPPSFLSLLKEIREAEESEASRHRMSAKAKSIQYREDERASTSVIQELKAEIRELRTQICRGESNTESTSSLVIKPKEKQIKQTEKTDNYEVQELRKQVQHLQQQLAIMSVSSTHHSPPVPEPRPRPPSSSSFLKGKSARTKDDYFCYRCGEDGHIATKCQAMPNSEQVIQKLIRSLRQAKTEKYETDDTHRKAQNQTCFSKKSQTDVHELSSLPKGLVGPASTVDVKLNGRVCQALLDTDHSSSSYPYKGYIVVDVTFPAAVTGVEESLSILALVCPDPQGPPQVPVIIGTNASFFKRLAALSQGNEGSSVAQALKIQTRHTAINLPRPQVTEKLHDKPEGKVRWIGPGDCVVPPKGGVYVACQMESAKPLRSL</sequence>